<keyword evidence="8" id="KW-1185">Reference proteome</keyword>
<dbReference type="GeneID" id="10508066"/>
<dbReference type="AlphaFoldDB" id="F0ZT54"/>
<dbReference type="Proteomes" id="UP000001064">
    <property type="component" value="Unassembled WGS sequence"/>
</dbReference>
<dbReference type="EMBL" id="GL871169">
    <property type="protein sequence ID" value="EGC32882.1"/>
    <property type="molecule type" value="Genomic_DNA"/>
</dbReference>
<comment type="similarity">
    <text evidence="2">Belongs to the OB-RGRP/VPS55 family.</text>
</comment>
<keyword evidence="5 6" id="KW-0472">Membrane</keyword>
<proteinExistence type="inferred from homology"/>
<dbReference type="KEGG" id="dpp:DICPUDRAFT_37634"/>
<evidence type="ECO:0008006" key="9">
    <source>
        <dbReference type="Google" id="ProtNLM"/>
    </source>
</evidence>
<dbReference type="InParanoid" id="F0ZT54"/>
<keyword evidence="3 6" id="KW-0812">Transmembrane</keyword>
<dbReference type="PANTHER" id="PTHR12050">
    <property type="entry name" value="LEPTIN RECEPTOR-RELATED"/>
    <property type="match status" value="1"/>
</dbReference>
<evidence type="ECO:0000256" key="4">
    <source>
        <dbReference type="ARBA" id="ARBA00022989"/>
    </source>
</evidence>
<evidence type="ECO:0000256" key="6">
    <source>
        <dbReference type="SAM" id="Phobius"/>
    </source>
</evidence>
<keyword evidence="4 6" id="KW-1133">Transmembrane helix</keyword>
<organism evidence="7 8">
    <name type="scientific">Dictyostelium purpureum</name>
    <name type="common">Slime mold</name>
    <dbReference type="NCBI Taxonomy" id="5786"/>
    <lineage>
        <taxon>Eukaryota</taxon>
        <taxon>Amoebozoa</taxon>
        <taxon>Evosea</taxon>
        <taxon>Eumycetozoa</taxon>
        <taxon>Dictyostelia</taxon>
        <taxon>Dictyosteliales</taxon>
        <taxon>Dictyosteliaceae</taxon>
        <taxon>Dictyostelium</taxon>
    </lineage>
</organism>
<evidence type="ECO:0000313" key="8">
    <source>
        <dbReference type="Proteomes" id="UP000001064"/>
    </source>
</evidence>
<evidence type="ECO:0000256" key="5">
    <source>
        <dbReference type="ARBA" id="ARBA00023136"/>
    </source>
</evidence>
<reference evidence="8" key="1">
    <citation type="journal article" date="2011" name="Genome Biol.">
        <title>Comparative genomics of the social amoebae Dictyostelium discoideum and Dictyostelium purpureum.</title>
        <authorList>
            <consortium name="US DOE Joint Genome Institute (JGI-PGF)"/>
            <person name="Sucgang R."/>
            <person name="Kuo A."/>
            <person name="Tian X."/>
            <person name="Salerno W."/>
            <person name="Parikh A."/>
            <person name="Feasley C.L."/>
            <person name="Dalin E."/>
            <person name="Tu H."/>
            <person name="Huang E."/>
            <person name="Barry K."/>
            <person name="Lindquist E."/>
            <person name="Shapiro H."/>
            <person name="Bruce D."/>
            <person name="Schmutz J."/>
            <person name="Salamov A."/>
            <person name="Fey P."/>
            <person name="Gaudet P."/>
            <person name="Anjard C."/>
            <person name="Babu M.M."/>
            <person name="Basu S."/>
            <person name="Bushmanova Y."/>
            <person name="van der Wel H."/>
            <person name="Katoh-Kurasawa M."/>
            <person name="Dinh C."/>
            <person name="Coutinho P.M."/>
            <person name="Saito T."/>
            <person name="Elias M."/>
            <person name="Schaap P."/>
            <person name="Kay R.R."/>
            <person name="Henrissat B."/>
            <person name="Eichinger L."/>
            <person name="Rivero F."/>
            <person name="Putnam N.H."/>
            <person name="West C.M."/>
            <person name="Loomis W.F."/>
            <person name="Chisholm R.L."/>
            <person name="Shaulsky G."/>
            <person name="Strassmann J.E."/>
            <person name="Queller D.C."/>
            <person name="Kuspa A."/>
            <person name="Grigoriev I.V."/>
        </authorList>
    </citation>
    <scope>NUCLEOTIDE SEQUENCE [LARGE SCALE GENOMIC DNA]</scope>
    <source>
        <strain evidence="8">QSDP1</strain>
    </source>
</reference>
<protein>
    <recommendedName>
        <fullName evidence="9">Vacuolar protein sorting 55</fullName>
    </recommendedName>
</protein>
<accession>F0ZT54</accession>
<feature type="transmembrane region" description="Helical" evidence="6">
    <location>
        <begin position="90"/>
        <end position="111"/>
    </location>
</feature>
<evidence type="ECO:0000256" key="1">
    <source>
        <dbReference type="ARBA" id="ARBA00004141"/>
    </source>
</evidence>
<dbReference type="Pfam" id="PF04133">
    <property type="entry name" value="Vps55"/>
    <property type="match status" value="1"/>
</dbReference>
<dbReference type="InterPro" id="IPR007262">
    <property type="entry name" value="Vps55/LEPROT"/>
</dbReference>
<dbReference type="GO" id="GO:0032511">
    <property type="term" value="P:late endosome to vacuole transport via multivesicular body sorting pathway"/>
    <property type="evidence" value="ECO:0000318"/>
    <property type="project" value="GO_Central"/>
</dbReference>
<dbReference type="VEuPathDB" id="AmoebaDB:DICPUDRAFT_37634"/>
<gene>
    <name evidence="7" type="ORF">DICPUDRAFT_37634</name>
</gene>
<dbReference type="OrthoDB" id="14246at2759"/>
<dbReference type="FunCoup" id="F0ZT54">
    <property type="interactions" value="565"/>
</dbReference>
<evidence type="ECO:0000256" key="3">
    <source>
        <dbReference type="ARBA" id="ARBA00022692"/>
    </source>
</evidence>
<evidence type="ECO:0000256" key="2">
    <source>
        <dbReference type="ARBA" id="ARBA00005645"/>
    </source>
</evidence>
<feature type="non-terminal residue" evidence="7">
    <location>
        <position position="121"/>
    </location>
</feature>
<dbReference type="GO" id="GO:0016020">
    <property type="term" value="C:membrane"/>
    <property type="evidence" value="ECO:0007669"/>
    <property type="project" value="UniProtKB-SubCell"/>
</dbReference>
<feature type="transmembrane region" description="Helical" evidence="6">
    <location>
        <begin position="56"/>
        <end position="78"/>
    </location>
</feature>
<dbReference type="PANTHER" id="PTHR12050:SF0">
    <property type="entry name" value="RH04491P"/>
    <property type="match status" value="1"/>
</dbReference>
<evidence type="ECO:0000313" key="7">
    <source>
        <dbReference type="EMBL" id="EGC32882.1"/>
    </source>
</evidence>
<feature type="transmembrane region" description="Helical" evidence="6">
    <location>
        <begin position="12"/>
        <end position="36"/>
    </location>
</feature>
<name>F0ZT54_DICPU</name>
<dbReference type="GO" id="GO:0005768">
    <property type="term" value="C:endosome"/>
    <property type="evidence" value="ECO:0000318"/>
    <property type="project" value="GO_Central"/>
</dbReference>
<dbReference type="OMA" id="ICARCAN"/>
<sequence length="121" mass="13113">IIGFSCAFALGLLFNILACIISHSGYPIIVVASYFLAPFPNLICKNNDSFSSENGVIHDVGLFLTGFLIASGFAIPCILAHSDIISTKALGFSIGGGVIVYATIIAFLWYFNREDEENKDW</sequence>
<comment type="subcellular location">
    <subcellularLocation>
        <location evidence="1">Membrane</location>
        <topology evidence="1">Multi-pass membrane protein</topology>
    </subcellularLocation>
</comment>
<dbReference type="RefSeq" id="XP_003290601.1">
    <property type="nucleotide sequence ID" value="XM_003290553.1"/>
</dbReference>
<dbReference type="STRING" id="5786.F0ZT54"/>
<dbReference type="eggNOG" id="KOG2174">
    <property type="taxonomic scope" value="Eukaryota"/>
</dbReference>